<dbReference type="EMBL" id="OZ035836">
    <property type="protein sequence ID" value="CAL1579991.1"/>
    <property type="molecule type" value="Genomic_DNA"/>
</dbReference>
<name>A0AAV2JQL0_KNICA</name>
<gene>
    <name evidence="1" type="ORF">KC01_LOCUS10924</name>
</gene>
<accession>A0AAV2JQL0</accession>
<protein>
    <submittedName>
        <fullName evidence="1">Uncharacterized protein</fullName>
    </submittedName>
</protein>
<keyword evidence="2" id="KW-1185">Reference proteome</keyword>
<dbReference type="Proteomes" id="UP001497482">
    <property type="component" value="Chromosome 14"/>
</dbReference>
<sequence>MSLWSGQHRGRSLQLIQAPSLSEHKQHHRLAFVRQNLSSAHKCPAAVAHVWYRRRAFRRRLEGSCPLEMGIPSGFPRRGEEA</sequence>
<reference evidence="1 2" key="1">
    <citation type="submission" date="2024-04" db="EMBL/GenBank/DDBJ databases">
        <authorList>
            <person name="Waldvogel A.-M."/>
            <person name="Schoenle A."/>
        </authorList>
    </citation>
    <scope>NUCLEOTIDE SEQUENCE [LARGE SCALE GENOMIC DNA]</scope>
</reference>
<evidence type="ECO:0000313" key="2">
    <source>
        <dbReference type="Proteomes" id="UP001497482"/>
    </source>
</evidence>
<dbReference type="AlphaFoldDB" id="A0AAV2JQL0"/>
<evidence type="ECO:0000313" key="1">
    <source>
        <dbReference type="EMBL" id="CAL1579991.1"/>
    </source>
</evidence>
<organism evidence="1 2">
    <name type="scientific">Knipowitschia caucasica</name>
    <name type="common">Caucasian dwarf goby</name>
    <name type="synonym">Pomatoschistus caucasicus</name>
    <dbReference type="NCBI Taxonomy" id="637954"/>
    <lineage>
        <taxon>Eukaryota</taxon>
        <taxon>Metazoa</taxon>
        <taxon>Chordata</taxon>
        <taxon>Craniata</taxon>
        <taxon>Vertebrata</taxon>
        <taxon>Euteleostomi</taxon>
        <taxon>Actinopterygii</taxon>
        <taxon>Neopterygii</taxon>
        <taxon>Teleostei</taxon>
        <taxon>Neoteleostei</taxon>
        <taxon>Acanthomorphata</taxon>
        <taxon>Gobiaria</taxon>
        <taxon>Gobiiformes</taxon>
        <taxon>Gobioidei</taxon>
        <taxon>Gobiidae</taxon>
        <taxon>Gobiinae</taxon>
        <taxon>Knipowitschia</taxon>
    </lineage>
</organism>
<proteinExistence type="predicted"/>